<protein>
    <submittedName>
        <fullName evidence="2">Uncharacterized protein</fullName>
    </submittedName>
</protein>
<dbReference type="EMBL" id="VSRR010047961">
    <property type="protein sequence ID" value="MPC78253.1"/>
    <property type="molecule type" value="Genomic_DNA"/>
</dbReference>
<evidence type="ECO:0000313" key="3">
    <source>
        <dbReference type="Proteomes" id="UP000324222"/>
    </source>
</evidence>
<dbReference type="Proteomes" id="UP000324222">
    <property type="component" value="Unassembled WGS sequence"/>
</dbReference>
<sequence length="48" mass="5624">MNRHIHQIRTRNKEGDREPGHLEPCFPTRQGDRHPSDRHEISLPGTTL</sequence>
<feature type="region of interest" description="Disordered" evidence="1">
    <location>
        <begin position="1"/>
        <end position="48"/>
    </location>
</feature>
<proteinExistence type="predicted"/>
<keyword evidence="3" id="KW-1185">Reference proteome</keyword>
<evidence type="ECO:0000256" key="1">
    <source>
        <dbReference type="SAM" id="MobiDB-lite"/>
    </source>
</evidence>
<organism evidence="2 3">
    <name type="scientific">Portunus trituberculatus</name>
    <name type="common">Swimming crab</name>
    <name type="synonym">Neptunus trituberculatus</name>
    <dbReference type="NCBI Taxonomy" id="210409"/>
    <lineage>
        <taxon>Eukaryota</taxon>
        <taxon>Metazoa</taxon>
        <taxon>Ecdysozoa</taxon>
        <taxon>Arthropoda</taxon>
        <taxon>Crustacea</taxon>
        <taxon>Multicrustacea</taxon>
        <taxon>Malacostraca</taxon>
        <taxon>Eumalacostraca</taxon>
        <taxon>Eucarida</taxon>
        <taxon>Decapoda</taxon>
        <taxon>Pleocyemata</taxon>
        <taxon>Brachyura</taxon>
        <taxon>Eubrachyura</taxon>
        <taxon>Portunoidea</taxon>
        <taxon>Portunidae</taxon>
        <taxon>Portuninae</taxon>
        <taxon>Portunus</taxon>
    </lineage>
</organism>
<comment type="caution">
    <text evidence="2">The sequence shown here is derived from an EMBL/GenBank/DDBJ whole genome shotgun (WGS) entry which is preliminary data.</text>
</comment>
<feature type="compositionally biased region" description="Basic residues" evidence="1">
    <location>
        <begin position="1"/>
        <end position="10"/>
    </location>
</feature>
<feature type="compositionally biased region" description="Basic and acidic residues" evidence="1">
    <location>
        <begin position="11"/>
        <end position="21"/>
    </location>
</feature>
<gene>
    <name evidence="2" type="ORF">E2C01_072737</name>
</gene>
<dbReference type="AlphaFoldDB" id="A0A5B7I7G6"/>
<accession>A0A5B7I7G6</accession>
<reference evidence="2 3" key="1">
    <citation type="submission" date="2019-05" db="EMBL/GenBank/DDBJ databases">
        <title>Another draft genome of Portunus trituberculatus and its Hox gene families provides insights of decapod evolution.</title>
        <authorList>
            <person name="Jeong J.-H."/>
            <person name="Song I."/>
            <person name="Kim S."/>
            <person name="Choi T."/>
            <person name="Kim D."/>
            <person name="Ryu S."/>
            <person name="Kim W."/>
        </authorList>
    </citation>
    <scope>NUCLEOTIDE SEQUENCE [LARGE SCALE GENOMIC DNA]</scope>
    <source>
        <tissue evidence="2">Muscle</tissue>
    </source>
</reference>
<evidence type="ECO:0000313" key="2">
    <source>
        <dbReference type="EMBL" id="MPC78253.1"/>
    </source>
</evidence>
<feature type="compositionally biased region" description="Basic and acidic residues" evidence="1">
    <location>
        <begin position="30"/>
        <end position="41"/>
    </location>
</feature>
<name>A0A5B7I7G6_PORTR</name>